<evidence type="ECO:0000256" key="5">
    <source>
        <dbReference type="SAM" id="Phobius"/>
    </source>
</evidence>
<name>A0A6C0IXW6_9ZZZZ</name>
<keyword evidence="5" id="KW-0812">Transmembrane</keyword>
<evidence type="ECO:0000256" key="4">
    <source>
        <dbReference type="ARBA" id="ARBA00023128"/>
    </source>
</evidence>
<proteinExistence type="predicted"/>
<keyword evidence="3" id="KW-0067">ATP-binding</keyword>
<sequence length="345" mass="38677">MELELKIIILKFILSVMSVYLMSAMGGDGIGDLLIPPEEKEQRDDAILVLNRLKEKFPILNNVSLTSHETLVASALVEPKESNKFENVGGHDEIKRELTLHIVVPMQNSDVFYKNKSLRPPSGILLSGPPGTGKTLLAMSLASECNIPFLSIKPSMVEQKYFGESQKIVKAIFSFADKIQPCIIFIDEIDSMLRNRSDFEHASTYSIKTQFLQEMDRIENEGMRVVVVAATNNPHGLDKALYRRLPRSYTVDKPGLQARADILKRLTANEQPPVKQPEIDWIAEQTDGLSGSDLKDVYKASAAVRNEFFSKQLLKSGVISTSPGPIRRPHWDSAISKIRHTQRFS</sequence>
<dbReference type="GO" id="GO:0005741">
    <property type="term" value="C:mitochondrial outer membrane"/>
    <property type="evidence" value="ECO:0007669"/>
    <property type="project" value="TreeGrafter"/>
</dbReference>
<dbReference type="InterPro" id="IPR003959">
    <property type="entry name" value="ATPase_AAA_core"/>
</dbReference>
<evidence type="ECO:0000313" key="7">
    <source>
        <dbReference type="EMBL" id="QHT98158.1"/>
    </source>
</evidence>
<dbReference type="Pfam" id="PF00004">
    <property type="entry name" value="AAA"/>
    <property type="match status" value="1"/>
</dbReference>
<dbReference type="InterPro" id="IPR003960">
    <property type="entry name" value="ATPase_AAA_CS"/>
</dbReference>
<dbReference type="Gene3D" id="3.40.50.300">
    <property type="entry name" value="P-loop containing nucleotide triphosphate hydrolases"/>
    <property type="match status" value="1"/>
</dbReference>
<dbReference type="PANTHER" id="PTHR45644:SF3">
    <property type="entry name" value="FI08533P-RELATED"/>
    <property type="match status" value="1"/>
</dbReference>
<dbReference type="PROSITE" id="PS00674">
    <property type="entry name" value="AAA"/>
    <property type="match status" value="1"/>
</dbReference>
<organism evidence="7">
    <name type="scientific">viral metagenome</name>
    <dbReference type="NCBI Taxonomy" id="1070528"/>
    <lineage>
        <taxon>unclassified sequences</taxon>
        <taxon>metagenomes</taxon>
        <taxon>organismal metagenomes</taxon>
    </lineage>
</organism>
<feature type="transmembrane region" description="Helical" evidence="5">
    <location>
        <begin position="7"/>
        <end position="27"/>
    </location>
</feature>
<keyword evidence="4" id="KW-0496">Mitochondrion</keyword>
<dbReference type="InterPro" id="IPR027417">
    <property type="entry name" value="P-loop_NTPase"/>
</dbReference>
<evidence type="ECO:0000256" key="1">
    <source>
        <dbReference type="ARBA" id="ARBA00004173"/>
    </source>
</evidence>
<dbReference type="Gene3D" id="1.10.8.60">
    <property type="match status" value="1"/>
</dbReference>
<evidence type="ECO:0000256" key="3">
    <source>
        <dbReference type="ARBA" id="ARBA00022840"/>
    </source>
</evidence>
<dbReference type="InterPro" id="IPR051701">
    <property type="entry name" value="Mito_OM_Translocase_MSP1"/>
</dbReference>
<dbReference type="SMART" id="SM00382">
    <property type="entry name" value="AAA"/>
    <property type="match status" value="1"/>
</dbReference>
<keyword evidence="5" id="KW-0472">Membrane</keyword>
<dbReference type="SUPFAM" id="SSF52540">
    <property type="entry name" value="P-loop containing nucleoside triphosphate hydrolases"/>
    <property type="match status" value="1"/>
</dbReference>
<keyword evidence="2" id="KW-0547">Nucleotide-binding</keyword>
<evidence type="ECO:0000259" key="6">
    <source>
        <dbReference type="SMART" id="SM00382"/>
    </source>
</evidence>
<feature type="domain" description="AAA+ ATPase" evidence="6">
    <location>
        <begin position="120"/>
        <end position="255"/>
    </location>
</feature>
<accession>A0A6C0IXW6</accession>
<dbReference type="GO" id="GO:0005524">
    <property type="term" value="F:ATP binding"/>
    <property type="evidence" value="ECO:0007669"/>
    <property type="project" value="UniProtKB-KW"/>
</dbReference>
<protein>
    <recommendedName>
        <fullName evidence="6">AAA+ ATPase domain-containing protein</fullName>
    </recommendedName>
</protein>
<keyword evidence="5" id="KW-1133">Transmembrane helix</keyword>
<dbReference type="AlphaFoldDB" id="A0A6C0IXW6"/>
<dbReference type="InterPro" id="IPR003593">
    <property type="entry name" value="AAA+_ATPase"/>
</dbReference>
<evidence type="ECO:0000256" key="2">
    <source>
        <dbReference type="ARBA" id="ARBA00022741"/>
    </source>
</evidence>
<dbReference type="GO" id="GO:0016887">
    <property type="term" value="F:ATP hydrolysis activity"/>
    <property type="evidence" value="ECO:0007669"/>
    <property type="project" value="InterPro"/>
</dbReference>
<reference evidence="7" key="1">
    <citation type="journal article" date="2020" name="Nature">
        <title>Giant virus diversity and host interactions through global metagenomics.</title>
        <authorList>
            <person name="Schulz F."/>
            <person name="Roux S."/>
            <person name="Paez-Espino D."/>
            <person name="Jungbluth S."/>
            <person name="Walsh D.A."/>
            <person name="Denef V.J."/>
            <person name="McMahon K.D."/>
            <person name="Konstantinidis K.T."/>
            <person name="Eloe-Fadrosh E.A."/>
            <person name="Kyrpides N.C."/>
            <person name="Woyke T."/>
        </authorList>
    </citation>
    <scope>NUCLEOTIDE SEQUENCE</scope>
    <source>
        <strain evidence="7">GVMAG-M-3300025626-8</strain>
    </source>
</reference>
<dbReference type="EMBL" id="MN740288">
    <property type="protein sequence ID" value="QHT98158.1"/>
    <property type="molecule type" value="Genomic_DNA"/>
</dbReference>
<comment type="subcellular location">
    <subcellularLocation>
        <location evidence="1">Mitochondrion</location>
    </subcellularLocation>
</comment>
<dbReference type="PANTHER" id="PTHR45644">
    <property type="entry name" value="AAA ATPASE, PUTATIVE (AFU_ORTHOLOGUE AFUA_2G12920)-RELATED-RELATED"/>
    <property type="match status" value="1"/>
</dbReference>